<dbReference type="Pfam" id="PF00593">
    <property type="entry name" value="TonB_dep_Rec_b-barrel"/>
    <property type="match status" value="1"/>
</dbReference>
<dbReference type="Gene3D" id="2.170.130.10">
    <property type="entry name" value="TonB-dependent receptor, plug domain"/>
    <property type="match status" value="1"/>
</dbReference>
<evidence type="ECO:0000256" key="10">
    <source>
        <dbReference type="SAM" id="SignalP"/>
    </source>
</evidence>
<dbReference type="InterPro" id="IPR036942">
    <property type="entry name" value="Beta-barrel_TonB_sf"/>
</dbReference>
<evidence type="ECO:0000256" key="6">
    <source>
        <dbReference type="ARBA" id="ARBA00023136"/>
    </source>
</evidence>
<dbReference type="InterPro" id="IPR037066">
    <property type="entry name" value="Plug_dom_sf"/>
</dbReference>
<evidence type="ECO:0000256" key="2">
    <source>
        <dbReference type="ARBA" id="ARBA00022448"/>
    </source>
</evidence>
<keyword evidence="3 8" id="KW-1134">Transmembrane beta strand</keyword>
<dbReference type="InterPro" id="IPR012910">
    <property type="entry name" value="Plug_dom"/>
</dbReference>
<feature type="domain" description="TonB-dependent receptor-like beta-barrel" evidence="11">
    <location>
        <begin position="470"/>
        <end position="924"/>
    </location>
</feature>
<feature type="domain" description="TonB-dependent receptor plug" evidence="12">
    <location>
        <begin position="66"/>
        <end position="185"/>
    </location>
</feature>
<dbReference type="PROSITE" id="PS52016">
    <property type="entry name" value="TONB_DEPENDENT_REC_3"/>
    <property type="match status" value="1"/>
</dbReference>
<evidence type="ECO:0000256" key="1">
    <source>
        <dbReference type="ARBA" id="ARBA00004571"/>
    </source>
</evidence>
<dbReference type="PANTHER" id="PTHR47234:SF2">
    <property type="entry name" value="TONB-DEPENDENT RECEPTOR"/>
    <property type="match status" value="1"/>
</dbReference>
<dbReference type="PANTHER" id="PTHR47234">
    <property type="match status" value="1"/>
</dbReference>
<keyword evidence="14" id="KW-1185">Reference proteome</keyword>
<evidence type="ECO:0000256" key="4">
    <source>
        <dbReference type="ARBA" id="ARBA00022692"/>
    </source>
</evidence>
<evidence type="ECO:0000256" key="7">
    <source>
        <dbReference type="ARBA" id="ARBA00023237"/>
    </source>
</evidence>
<proteinExistence type="inferred from homology"/>
<evidence type="ECO:0000259" key="11">
    <source>
        <dbReference type="Pfam" id="PF00593"/>
    </source>
</evidence>
<protein>
    <submittedName>
        <fullName evidence="13">TonB-dependent receptor</fullName>
    </submittedName>
</protein>
<dbReference type="Pfam" id="PF07715">
    <property type="entry name" value="Plug"/>
    <property type="match status" value="1"/>
</dbReference>
<gene>
    <name evidence="13" type="ORF">MZV50_12135</name>
</gene>
<evidence type="ECO:0000256" key="9">
    <source>
        <dbReference type="RuleBase" id="RU003357"/>
    </source>
</evidence>
<evidence type="ECO:0000313" key="13">
    <source>
        <dbReference type="EMBL" id="USQ98234.1"/>
    </source>
</evidence>
<keyword evidence="7 8" id="KW-0998">Cell outer membrane</keyword>
<dbReference type="SUPFAM" id="SSF56935">
    <property type="entry name" value="Porins"/>
    <property type="match status" value="1"/>
</dbReference>
<feature type="chain" id="PRO_5046800510" evidence="10">
    <location>
        <begin position="33"/>
        <end position="959"/>
    </location>
</feature>
<dbReference type="Gene3D" id="2.40.170.20">
    <property type="entry name" value="TonB-dependent receptor, beta-barrel domain"/>
    <property type="match status" value="1"/>
</dbReference>
<dbReference type="InterPro" id="IPR000531">
    <property type="entry name" value="Beta-barrel_TonB"/>
</dbReference>
<evidence type="ECO:0000256" key="8">
    <source>
        <dbReference type="PROSITE-ProRule" id="PRU01360"/>
    </source>
</evidence>
<accession>A0ABY5A1B9</accession>
<dbReference type="EMBL" id="CP096040">
    <property type="protein sequence ID" value="USQ98234.1"/>
    <property type="molecule type" value="Genomic_DNA"/>
</dbReference>
<evidence type="ECO:0000259" key="12">
    <source>
        <dbReference type="Pfam" id="PF07715"/>
    </source>
</evidence>
<reference evidence="13 14" key="1">
    <citation type="submission" date="2022-04" db="EMBL/GenBank/DDBJ databases">
        <title>Genome sequence of soybean root-associated Caulobacter segnis RL271.</title>
        <authorList>
            <person name="Longley R."/>
            <person name="Bonito G."/>
            <person name="Trigodet F."/>
            <person name="Crosson S."/>
            <person name="Fiebig A."/>
        </authorList>
    </citation>
    <scope>NUCLEOTIDE SEQUENCE [LARGE SCALE GENOMIC DNA]</scope>
    <source>
        <strain evidence="13 14">RL271</strain>
    </source>
</reference>
<comment type="similarity">
    <text evidence="8 9">Belongs to the TonB-dependent receptor family.</text>
</comment>
<feature type="signal peptide" evidence="10">
    <location>
        <begin position="1"/>
        <end position="32"/>
    </location>
</feature>
<keyword evidence="2 8" id="KW-0813">Transport</keyword>
<name>A0ABY5A1B9_9CAUL</name>
<dbReference type="Proteomes" id="UP001057520">
    <property type="component" value="Chromosome"/>
</dbReference>
<keyword evidence="6 8" id="KW-0472">Membrane</keyword>
<comment type="subcellular location">
    <subcellularLocation>
        <location evidence="1 8">Cell outer membrane</location>
        <topology evidence="1 8">Multi-pass membrane protein</topology>
    </subcellularLocation>
</comment>
<evidence type="ECO:0000313" key="14">
    <source>
        <dbReference type="Proteomes" id="UP001057520"/>
    </source>
</evidence>
<keyword evidence="4 8" id="KW-0812">Transmembrane</keyword>
<keyword evidence="10" id="KW-0732">Signal</keyword>
<keyword evidence="13" id="KW-0675">Receptor</keyword>
<evidence type="ECO:0000256" key="3">
    <source>
        <dbReference type="ARBA" id="ARBA00022452"/>
    </source>
</evidence>
<sequence length="959" mass="101587">MFFSDRRGVARRLTAGASVLAIGLATAGQAFAQAEKTKESNDSTVEEVVVVATGTNIAGVKAVGSETVTMTADDIKATGLTDIHQVLKSIPQIQSTPNAGGAGQNYREGGTTGYGGNSTQGTAVNIRGIGYGATLTLVDGRRIAPSGASDAYTEAIQVPIAALERVDVIADGASAIYGADAVSGVINYVLRKNFDGAEATARATTHRFSTEVGGSFTIGRQWDNRLGHGNVILTADVMHRTRGKRSESPLLMQDLRRFGGEDNRQLNGAISSGGVGNLVVSANGASGTTYTYYGLPTNAGVNPTASQLTGTNLVDTANYNDYLPDVKRRQLALFFNQELNDWLSVYYEGFYTHRKTSTYQYDPNTGSSINVCAGTPYYVSGVAGTPGSASTTCPGGGETFDLNFHRYIGLTETTNPDKAFTQTIGLSANLPVAGWRGEAYYTNGADRTCGICNIGKNVNLDAVAAQVNAGTLNPFSTAGLGQSQIASFTGSNVQYSRNIMDDAVIKFNGPLFSLPGGTVRAAFGGEYSRQHETLTNGANRGATNVFGIDNVSDERRKVKSLFAELYVPIFGSGNALPLVQSLAVDVAARYDDYSDFGDTTNPKIGLTWAVNDALSFRGSAGKSFRAPTLTDKSPVVFSAELVGVPTANNSGDSNIGNLFPGFTSALVALGNNQDLQPETADTLSVGFDFSPPSVRGLKISGTYYKIDYQNQISSPNRDLYLASAANRAAFANYITPIHNPATCVPGNTATYDPVLRDYLAGRIADYVVPVVGTYCQVNVILDARKTNLASTVQDGVDLQASYLFETPAGRWNVGGSVTKILHNKVQASPNVAEVDRLDQLYYPVSLRGRANLGWSKGPWSANLFVNYTGDYTNTIPLTVGGVVVGKSKVPSWTTFDLGLSYMVPAMTGPAWLKGVRASLNVQNVADKDPPVVLTTGSAFDGNVHNVLGRVWSLQVTKSF</sequence>
<evidence type="ECO:0000256" key="5">
    <source>
        <dbReference type="ARBA" id="ARBA00023077"/>
    </source>
</evidence>
<dbReference type="InterPro" id="IPR039426">
    <property type="entry name" value="TonB-dep_rcpt-like"/>
</dbReference>
<organism evidence="13 14">
    <name type="scientific">Caulobacter segnis</name>
    <dbReference type="NCBI Taxonomy" id="88688"/>
    <lineage>
        <taxon>Bacteria</taxon>
        <taxon>Pseudomonadati</taxon>
        <taxon>Pseudomonadota</taxon>
        <taxon>Alphaproteobacteria</taxon>
        <taxon>Caulobacterales</taxon>
        <taxon>Caulobacteraceae</taxon>
        <taxon>Caulobacter</taxon>
    </lineage>
</organism>
<keyword evidence="5 9" id="KW-0798">TonB box</keyword>